<reference evidence="4" key="1">
    <citation type="submission" date="2020-10" db="EMBL/GenBank/DDBJ databases">
        <authorList>
            <person name="Gilroy R."/>
        </authorList>
    </citation>
    <scope>NUCLEOTIDE SEQUENCE</scope>
    <source>
        <strain evidence="4">1370</strain>
    </source>
</reference>
<dbReference type="AlphaFoldDB" id="A0A9D1NQX6"/>
<accession>A0A9D1NQX6</accession>
<dbReference type="InterPro" id="IPR008978">
    <property type="entry name" value="HSP20-like_chaperone"/>
</dbReference>
<comment type="caution">
    <text evidence="4">The sequence shown here is derived from an EMBL/GenBank/DDBJ whole genome shotgun (WGS) entry which is preliminary data.</text>
</comment>
<dbReference type="CDD" id="cd06471">
    <property type="entry name" value="ACD_LpsHSP_like"/>
    <property type="match status" value="1"/>
</dbReference>
<dbReference type="Pfam" id="PF00011">
    <property type="entry name" value="HSP20"/>
    <property type="match status" value="1"/>
</dbReference>
<evidence type="ECO:0000259" key="3">
    <source>
        <dbReference type="PROSITE" id="PS01031"/>
    </source>
</evidence>
<feature type="domain" description="SHSP" evidence="3">
    <location>
        <begin position="36"/>
        <end position="151"/>
    </location>
</feature>
<evidence type="ECO:0000313" key="5">
    <source>
        <dbReference type="Proteomes" id="UP000823960"/>
    </source>
</evidence>
<dbReference type="Gene3D" id="2.60.40.790">
    <property type="match status" value="1"/>
</dbReference>
<dbReference type="SUPFAM" id="SSF49764">
    <property type="entry name" value="HSP20-like chaperones"/>
    <property type="match status" value="1"/>
</dbReference>
<reference evidence="4" key="2">
    <citation type="journal article" date="2021" name="PeerJ">
        <title>Extensive microbial diversity within the chicken gut microbiome revealed by metagenomics and culture.</title>
        <authorList>
            <person name="Gilroy R."/>
            <person name="Ravi A."/>
            <person name="Getino M."/>
            <person name="Pursley I."/>
            <person name="Horton D.L."/>
            <person name="Alikhan N.F."/>
            <person name="Baker D."/>
            <person name="Gharbi K."/>
            <person name="Hall N."/>
            <person name="Watson M."/>
            <person name="Adriaenssens E.M."/>
            <person name="Foster-Nyarko E."/>
            <person name="Jarju S."/>
            <person name="Secka A."/>
            <person name="Antonio M."/>
            <person name="Oren A."/>
            <person name="Chaudhuri R.R."/>
            <person name="La Ragione R."/>
            <person name="Hildebrand F."/>
            <person name="Pallen M.J."/>
        </authorList>
    </citation>
    <scope>NUCLEOTIDE SEQUENCE</scope>
    <source>
        <strain evidence="4">1370</strain>
    </source>
</reference>
<name>A0A9D1NQX6_9FIRM</name>
<evidence type="ECO:0000256" key="2">
    <source>
        <dbReference type="RuleBase" id="RU003616"/>
    </source>
</evidence>
<dbReference type="PROSITE" id="PS01031">
    <property type="entry name" value="SHSP"/>
    <property type="match status" value="1"/>
</dbReference>
<sequence>MEAIIMLLPYVRRNNSLSAFDPFRELDELERAFFGEPRRTKLAPFSTDIKDEGDHYMLEADLPGVSKEDISLDLTENVLTIKAERHSEYEKEDKKHNYVRCERSYGCYERSFDTSGIDTDGIEAEFKDGVLRLTLPKIKEAKPETRKLEIK</sequence>
<comment type="similarity">
    <text evidence="1 2">Belongs to the small heat shock protein (HSP20) family.</text>
</comment>
<dbReference type="PANTHER" id="PTHR11527">
    <property type="entry name" value="HEAT-SHOCK PROTEIN 20 FAMILY MEMBER"/>
    <property type="match status" value="1"/>
</dbReference>
<evidence type="ECO:0000256" key="1">
    <source>
        <dbReference type="PROSITE-ProRule" id="PRU00285"/>
    </source>
</evidence>
<dbReference type="EMBL" id="DVOL01000029">
    <property type="protein sequence ID" value="HIV10475.1"/>
    <property type="molecule type" value="Genomic_DNA"/>
</dbReference>
<gene>
    <name evidence="4" type="ORF">IAD28_02120</name>
</gene>
<dbReference type="Proteomes" id="UP000823960">
    <property type="component" value="Unassembled WGS sequence"/>
</dbReference>
<dbReference type="InterPro" id="IPR002068">
    <property type="entry name" value="A-crystallin/Hsp20_dom"/>
</dbReference>
<protein>
    <submittedName>
        <fullName evidence="4">Hsp20/alpha crystallin family protein</fullName>
    </submittedName>
</protein>
<proteinExistence type="inferred from homology"/>
<dbReference type="InterPro" id="IPR031107">
    <property type="entry name" value="Small_HSP"/>
</dbReference>
<organism evidence="4 5">
    <name type="scientific">Candidatus Faeciplasma avium</name>
    <dbReference type="NCBI Taxonomy" id="2840798"/>
    <lineage>
        <taxon>Bacteria</taxon>
        <taxon>Bacillati</taxon>
        <taxon>Bacillota</taxon>
        <taxon>Clostridia</taxon>
        <taxon>Eubacteriales</taxon>
        <taxon>Oscillospiraceae</taxon>
        <taxon>Oscillospiraceae incertae sedis</taxon>
        <taxon>Candidatus Faeciplasma</taxon>
    </lineage>
</organism>
<evidence type="ECO:0000313" key="4">
    <source>
        <dbReference type="EMBL" id="HIV10475.1"/>
    </source>
</evidence>